<gene>
    <name evidence="1" type="primary">Gpr61_predicted</name>
    <name evidence="1" type="ORF">rCG_28391</name>
</gene>
<accession>A6HUY2</accession>
<keyword evidence="1" id="KW-0675">Receptor</keyword>
<dbReference type="EMBL" id="CH473952">
    <property type="protein sequence ID" value="EDL81918.1"/>
    <property type="molecule type" value="Genomic_DNA"/>
</dbReference>
<reference evidence="1" key="2">
    <citation type="submission" date="2005-07" db="EMBL/GenBank/DDBJ databases">
        <authorList>
            <person name="Mural R.J."/>
            <person name="Li P.W."/>
            <person name="Adams M.D."/>
            <person name="Amanatides P.G."/>
            <person name="Baden-Tillson H."/>
            <person name="Barnstead M."/>
            <person name="Chin S.H."/>
            <person name="Dew I."/>
            <person name="Evans C.A."/>
            <person name="Ferriera S."/>
            <person name="Flanigan M."/>
            <person name="Fosler C."/>
            <person name="Glodek A."/>
            <person name="Gu Z."/>
            <person name="Holt R.A."/>
            <person name="Jennings D."/>
            <person name="Kraft C.L."/>
            <person name="Lu F."/>
            <person name="Nguyen T."/>
            <person name="Nusskern D.R."/>
            <person name="Pfannkoch C.M."/>
            <person name="Sitter C."/>
            <person name="Sutton G.G."/>
            <person name="Venter J.C."/>
            <person name="Wang Z."/>
            <person name="Woodage T."/>
            <person name="Zheng X.H."/>
            <person name="Zhong F."/>
        </authorList>
    </citation>
    <scope>NUCLEOTIDE SEQUENCE</scope>
    <source>
        <strain evidence="1">BN</strain>
    </source>
</reference>
<dbReference type="AlphaFoldDB" id="A6HUY2"/>
<organism evidence="1">
    <name type="scientific">Rattus norvegicus</name>
    <name type="common">Rat</name>
    <dbReference type="NCBI Taxonomy" id="10116"/>
    <lineage>
        <taxon>Eukaryota</taxon>
        <taxon>Metazoa</taxon>
        <taxon>Chordata</taxon>
        <taxon>Craniata</taxon>
        <taxon>Vertebrata</taxon>
        <taxon>Euteleostomi</taxon>
        <taxon>Mammalia</taxon>
        <taxon>Eutheria</taxon>
        <taxon>Euarchontoglires</taxon>
        <taxon>Glires</taxon>
        <taxon>Rodentia</taxon>
        <taxon>Myomorpha</taxon>
        <taxon>Muroidea</taxon>
        <taxon>Muridae</taxon>
        <taxon>Murinae</taxon>
        <taxon>Rattus</taxon>
    </lineage>
</organism>
<protein>
    <submittedName>
        <fullName evidence="1">G protein-coupled receptor 61 (Predicted)</fullName>
    </submittedName>
</protein>
<proteinExistence type="predicted"/>
<reference evidence="1" key="1">
    <citation type="journal article" date="2005" name="Genome Res.">
        <title>Gene and alternative splicing annotation with AIR.</title>
        <authorList>
            <person name="Florea L."/>
            <person name="Di Francesco V."/>
            <person name="Miller J."/>
            <person name="Turner R."/>
            <person name="Yao A."/>
            <person name="Harris M."/>
            <person name="Walenz B."/>
            <person name="Mobarry C."/>
            <person name="Merkulov G.V."/>
            <person name="Charlab R."/>
            <person name="Dew I."/>
            <person name="Deng Z."/>
            <person name="Istrail S."/>
            <person name="Li P."/>
            <person name="Sutton G."/>
        </authorList>
    </citation>
    <scope>NUCLEOTIDE SEQUENCE</scope>
    <source>
        <strain evidence="1">BN</strain>
    </source>
</reference>
<dbReference type="Proteomes" id="UP000234681">
    <property type="component" value="Chromosome 2"/>
</dbReference>
<name>A6HUY2_RAT</name>
<sequence>MDMWQKALDLAVIFDYWGRDPGYGETVMREKGDKGLASLIYLLMAVTHFQPPGHSGTRDSGWAWEGWGLHSPRNASLFSFIALKISFCDKDLICFLPAALGWREREQRIGLCCSLIKTIGTMLVSISNGTFNGEGLIASWTGFPSGPCPFHFPQLNTNGPK</sequence>
<evidence type="ECO:0000313" key="1">
    <source>
        <dbReference type="EMBL" id="EDL81918.1"/>
    </source>
</evidence>